<dbReference type="InterPro" id="IPR043502">
    <property type="entry name" value="DNA/RNA_pol_sf"/>
</dbReference>
<name>A0AAW2LMG0_SESRA</name>
<dbReference type="EMBL" id="JACGWJ010000024">
    <property type="protein sequence ID" value="KAL0320385.1"/>
    <property type="molecule type" value="Genomic_DNA"/>
</dbReference>
<reference evidence="2" key="1">
    <citation type="submission" date="2020-06" db="EMBL/GenBank/DDBJ databases">
        <authorList>
            <person name="Li T."/>
            <person name="Hu X."/>
            <person name="Zhang T."/>
            <person name="Song X."/>
            <person name="Zhang H."/>
            <person name="Dai N."/>
            <person name="Sheng W."/>
            <person name="Hou X."/>
            <person name="Wei L."/>
        </authorList>
    </citation>
    <scope>NUCLEOTIDE SEQUENCE</scope>
    <source>
        <strain evidence="2">G02</strain>
        <tissue evidence="2">Leaf</tissue>
    </source>
</reference>
<evidence type="ECO:0000313" key="2">
    <source>
        <dbReference type="EMBL" id="KAL0320385.1"/>
    </source>
</evidence>
<evidence type="ECO:0000259" key="1">
    <source>
        <dbReference type="Pfam" id="PF07727"/>
    </source>
</evidence>
<dbReference type="Pfam" id="PF07727">
    <property type="entry name" value="RVT_2"/>
    <property type="match status" value="1"/>
</dbReference>
<organism evidence="2">
    <name type="scientific">Sesamum radiatum</name>
    <name type="common">Black benniseed</name>
    <dbReference type="NCBI Taxonomy" id="300843"/>
    <lineage>
        <taxon>Eukaryota</taxon>
        <taxon>Viridiplantae</taxon>
        <taxon>Streptophyta</taxon>
        <taxon>Embryophyta</taxon>
        <taxon>Tracheophyta</taxon>
        <taxon>Spermatophyta</taxon>
        <taxon>Magnoliopsida</taxon>
        <taxon>eudicotyledons</taxon>
        <taxon>Gunneridae</taxon>
        <taxon>Pentapetalae</taxon>
        <taxon>asterids</taxon>
        <taxon>lamiids</taxon>
        <taxon>Lamiales</taxon>
        <taxon>Pedaliaceae</taxon>
        <taxon>Sesamum</taxon>
    </lineage>
</organism>
<sequence length="336" mass="38518">MNATFLRRQGPIRRGQRRQPFVDKRSLFCDHCRRTGHTKEACFKLNGYPKWYKNLQDQRKTERATAERTFNVYTETGEGSSQGAPAAADHALSELIRQEFRRLMQDSEHNQDHTTNLVDFEDFAGYAHGCKGYKEPRSFTEAQNQEQWRQAMQSEIEALEKNETWEVVQAPSDKKTTGCCWVYKLKLKPDGSIERYKVRLVAKGYNQIEGEDYTDCFAPVAKAVTIRLFLVVATSKGWPIHHLDVNNASLYGSLETIYMEPPAGYEILPGHVCKLTKSLYGLKQASRQWNKKFTEKIEEFGFVQSKNDYCLFTKEVAGGQITLLVYVDDILVAAPS</sequence>
<proteinExistence type="predicted"/>
<feature type="domain" description="Reverse transcriptase Ty1/copia-type" evidence="1">
    <location>
        <begin position="162"/>
        <end position="333"/>
    </location>
</feature>
<dbReference type="PANTHER" id="PTHR34222">
    <property type="entry name" value="GAG_PRE-INTEGRS DOMAIN-CONTAINING PROTEIN"/>
    <property type="match status" value="1"/>
</dbReference>
<protein>
    <submittedName>
        <fullName evidence="2">Retrovirus-related Pol polyprotein from transposon RE2</fullName>
    </submittedName>
</protein>
<comment type="caution">
    <text evidence="2">The sequence shown here is derived from an EMBL/GenBank/DDBJ whole genome shotgun (WGS) entry which is preliminary data.</text>
</comment>
<accession>A0AAW2LMG0</accession>
<gene>
    <name evidence="2" type="ORF">Sradi_5300000</name>
</gene>
<dbReference type="AlphaFoldDB" id="A0AAW2LMG0"/>
<dbReference type="InterPro" id="IPR013103">
    <property type="entry name" value="RVT_2"/>
</dbReference>
<reference evidence="2" key="2">
    <citation type="journal article" date="2024" name="Plant">
        <title>Genomic evolution and insights into agronomic trait innovations of Sesamum species.</title>
        <authorList>
            <person name="Miao H."/>
            <person name="Wang L."/>
            <person name="Qu L."/>
            <person name="Liu H."/>
            <person name="Sun Y."/>
            <person name="Le M."/>
            <person name="Wang Q."/>
            <person name="Wei S."/>
            <person name="Zheng Y."/>
            <person name="Lin W."/>
            <person name="Duan Y."/>
            <person name="Cao H."/>
            <person name="Xiong S."/>
            <person name="Wang X."/>
            <person name="Wei L."/>
            <person name="Li C."/>
            <person name="Ma Q."/>
            <person name="Ju M."/>
            <person name="Zhao R."/>
            <person name="Li G."/>
            <person name="Mu C."/>
            <person name="Tian Q."/>
            <person name="Mei H."/>
            <person name="Zhang T."/>
            <person name="Gao T."/>
            <person name="Zhang H."/>
        </authorList>
    </citation>
    <scope>NUCLEOTIDE SEQUENCE</scope>
    <source>
        <strain evidence="2">G02</strain>
    </source>
</reference>
<dbReference type="PANTHER" id="PTHR34222:SF99">
    <property type="entry name" value="PROTEIN, PUTATIVE-RELATED"/>
    <property type="match status" value="1"/>
</dbReference>
<dbReference type="SUPFAM" id="SSF56672">
    <property type="entry name" value="DNA/RNA polymerases"/>
    <property type="match status" value="1"/>
</dbReference>